<proteinExistence type="predicted"/>
<gene>
    <name evidence="1" type="ORF">UFOVP160_35</name>
</gene>
<evidence type="ECO:0000313" key="1">
    <source>
        <dbReference type="EMBL" id="CAB5187355.1"/>
    </source>
</evidence>
<name>A0A6J7WDF7_9CAUD</name>
<dbReference type="EMBL" id="LR798210">
    <property type="protein sequence ID" value="CAB5187355.1"/>
    <property type="molecule type" value="Genomic_DNA"/>
</dbReference>
<protein>
    <submittedName>
        <fullName evidence="1">Uncharacterized protein</fullName>
    </submittedName>
</protein>
<accession>A0A6J7WDF7</accession>
<reference evidence="1" key="1">
    <citation type="submission" date="2020-05" db="EMBL/GenBank/DDBJ databases">
        <authorList>
            <person name="Chiriac C."/>
            <person name="Salcher M."/>
            <person name="Ghai R."/>
            <person name="Kavagutti S V."/>
        </authorList>
    </citation>
    <scope>NUCLEOTIDE SEQUENCE</scope>
</reference>
<sequence>MKYFLLLLLTGCATTTPWGLDTPEQKMTVDKDIHAMSRNEVILAVQECESSGLRAVMVFAKRKINNHTADIVADVTCAPKYRY</sequence>
<organism evidence="1">
    <name type="scientific">uncultured Caudovirales phage</name>
    <dbReference type="NCBI Taxonomy" id="2100421"/>
    <lineage>
        <taxon>Viruses</taxon>
        <taxon>Duplodnaviria</taxon>
        <taxon>Heunggongvirae</taxon>
        <taxon>Uroviricota</taxon>
        <taxon>Caudoviricetes</taxon>
        <taxon>Peduoviridae</taxon>
        <taxon>Maltschvirus</taxon>
        <taxon>Maltschvirus maltsch</taxon>
    </lineage>
</organism>